<dbReference type="Proteomes" id="UP001196413">
    <property type="component" value="Unassembled WGS sequence"/>
</dbReference>
<reference evidence="1" key="1">
    <citation type="submission" date="2021-06" db="EMBL/GenBank/DDBJ databases">
        <title>Parelaphostrongylus tenuis whole genome reference sequence.</title>
        <authorList>
            <person name="Garwood T.J."/>
            <person name="Larsen P.A."/>
            <person name="Fountain-Jones N.M."/>
            <person name="Garbe J.R."/>
            <person name="Macchietto M.G."/>
            <person name="Kania S.A."/>
            <person name="Gerhold R.W."/>
            <person name="Richards J.E."/>
            <person name="Wolf T.M."/>
        </authorList>
    </citation>
    <scope>NUCLEOTIDE SEQUENCE</scope>
    <source>
        <strain evidence="1">MNPRO001-30</strain>
        <tissue evidence="1">Meninges</tissue>
    </source>
</reference>
<comment type="caution">
    <text evidence="1">The sequence shown here is derived from an EMBL/GenBank/DDBJ whole genome shotgun (WGS) entry which is preliminary data.</text>
</comment>
<keyword evidence="2" id="KW-1185">Reference proteome</keyword>
<protein>
    <submittedName>
        <fullName evidence="1">Uncharacterized protein</fullName>
    </submittedName>
</protein>
<evidence type="ECO:0000313" key="2">
    <source>
        <dbReference type="Proteomes" id="UP001196413"/>
    </source>
</evidence>
<proteinExistence type="predicted"/>
<accession>A0AAD5MWE9</accession>
<dbReference type="AlphaFoldDB" id="A0AAD5MWE9"/>
<sequence length="56" mass="6457">MAVALMNGLVCRGVILTTMCMDVFGRMYLKEIHYLGRKLKSSNPFYLLREAKARFV</sequence>
<gene>
    <name evidence="1" type="ORF">KIN20_026231</name>
</gene>
<dbReference type="EMBL" id="JAHQIW010005360">
    <property type="protein sequence ID" value="KAJ1365795.1"/>
    <property type="molecule type" value="Genomic_DNA"/>
</dbReference>
<evidence type="ECO:0000313" key="1">
    <source>
        <dbReference type="EMBL" id="KAJ1365795.1"/>
    </source>
</evidence>
<name>A0AAD5MWE9_PARTN</name>
<organism evidence="1 2">
    <name type="scientific">Parelaphostrongylus tenuis</name>
    <name type="common">Meningeal worm</name>
    <dbReference type="NCBI Taxonomy" id="148309"/>
    <lineage>
        <taxon>Eukaryota</taxon>
        <taxon>Metazoa</taxon>
        <taxon>Ecdysozoa</taxon>
        <taxon>Nematoda</taxon>
        <taxon>Chromadorea</taxon>
        <taxon>Rhabditida</taxon>
        <taxon>Rhabditina</taxon>
        <taxon>Rhabditomorpha</taxon>
        <taxon>Strongyloidea</taxon>
        <taxon>Metastrongylidae</taxon>
        <taxon>Parelaphostrongylus</taxon>
    </lineage>
</organism>